<evidence type="ECO:0000256" key="2">
    <source>
        <dbReference type="ARBA" id="ARBA00011888"/>
    </source>
</evidence>
<dbReference type="GO" id="GO:0005829">
    <property type="term" value="C:cytosol"/>
    <property type="evidence" value="ECO:0007669"/>
    <property type="project" value="TreeGrafter"/>
</dbReference>
<keyword evidence="5" id="KW-0808">Transferase</keyword>
<evidence type="ECO:0000256" key="1">
    <source>
        <dbReference type="ARBA" id="ARBA00010456"/>
    </source>
</evidence>
<evidence type="ECO:0000256" key="4">
    <source>
        <dbReference type="ARBA" id="ARBA00022676"/>
    </source>
</evidence>
<dbReference type="NCBIfam" id="TIGR00107">
    <property type="entry name" value="deoD"/>
    <property type="match status" value="1"/>
</dbReference>
<dbReference type="CDD" id="cd09006">
    <property type="entry name" value="PNP_EcPNPI-like"/>
    <property type="match status" value="1"/>
</dbReference>
<dbReference type="PROSITE" id="PS01232">
    <property type="entry name" value="PNP_UDP_1"/>
    <property type="match status" value="1"/>
</dbReference>
<dbReference type="GO" id="GO:0004731">
    <property type="term" value="F:purine-nucleoside phosphorylase activity"/>
    <property type="evidence" value="ECO:0007669"/>
    <property type="project" value="InterPro"/>
</dbReference>
<feature type="domain" description="Nucleoside phosphorylase" evidence="7">
    <location>
        <begin position="27"/>
        <end position="234"/>
    </location>
</feature>
<accession>A0AAQ1MBS7</accession>
<evidence type="ECO:0000259" key="7">
    <source>
        <dbReference type="Pfam" id="PF01048"/>
    </source>
</evidence>
<comment type="catalytic activity">
    <reaction evidence="6">
        <text>uridine + phosphate = alpha-D-ribose 1-phosphate + uracil</text>
        <dbReference type="Rhea" id="RHEA:24388"/>
        <dbReference type="ChEBI" id="CHEBI:16704"/>
        <dbReference type="ChEBI" id="CHEBI:17568"/>
        <dbReference type="ChEBI" id="CHEBI:43474"/>
        <dbReference type="ChEBI" id="CHEBI:57720"/>
        <dbReference type="EC" id="2.4.2.3"/>
    </reaction>
</comment>
<name>A0AAQ1MBS7_9FIRM</name>
<gene>
    <name evidence="8" type="ORF">SAMN05444424_0683</name>
</gene>
<dbReference type="Proteomes" id="UP000184089">
    <property type="component" value="Unassembled WGS sequence"/>
</dbReference>
<proteinExistence type="inferred from homology"/>
<evidence type="ECO:0000256" key="6">
    <source>
        <dbReference type="ARBA" id="ARBA00048447"/>
    </source>
</evidence>
<dbReference type="InterPro" id="IPR000845">
    <property type="entry name" value="Nucleoside_phosphorylase_d"/>
</dbReference>
<comment type="similarity">
    <text evidence="1">Belongs to the PNP/UDP phosphorylase family.</text>
</comment>
<dbReference type="EMBL" id="FQVY01000001">
    <property type="protein sequence ID" value="SHF78891.1"/>
    <property type="molecule type" value="Genomic_DNA"/>
</dbReference>
<protein>
    <recommendedName>
        <fullName evidence="3">Uridine phosphorylase</fullName>
        <ecNumber evidence="2">2.4.2.3</ecNumber>
    </recommendedName>
</protein>
<evidence type="ECO:0000313" key="9">
    <source>
        <dbReference type="Proteomes" id="UP000184089"/>
    </source>
</evidence>
<dbReference type="InterPro" id="IPR035994">
    <property type="entry name" value="Nucleoside_phosphorylase_sf"/>
</dbReference>
<keyword evidence="4" id="KW-0328">Glycosyltransferase</keyword>
<dbReference type="GO" id="GO:0004850">
    <property type="term" value="F:uridine phosphorylase activity"/>
    <property type="evidence" value="ECO:0007669"/>
    <property type="project" value="UniProtKB-EC"/>
</dbReference>
<dbReference type="PANTHER" id="PTHR43691:SF11">
    <property type="entry name" value="FI09636P-RELATED"/>
    <property type="match status" value="1"/>
</dbReference>
<evidence type="ECO:0000256" key="5">
    <source>
        <dbReference type="ARBA" id="ARBA00022679"/>
    </source>
</evidence>
<dbReference type="NCBIfam" id="NF004489">
    <property type="entry name" value="PRK05819.1"/>
    <property type="match status" value="1"/>
</dbReference>
<evidence type="ECO:0000313" key="8">
    <source>
        <dbReference type="EMBL" id="SHF78891.1"/>
    </source>
</evidence>
<dbReference type="Gene3D" id="3.40.50.1580">
    <property type="entry name" value="Nucleoside phosphorylase domain"/>
    <property type="match status" value="1"/>
</dbReference>
<comment type="caution">
    <text evidence="8">The sequence shown here is derived from an EMBL/GenBank/DDBJ whole genome shotgun (WGS) entry which is preliminary data.</text>
</comment>
<dbReference type="InterPro" id="IPR018016">
    <property type="entry name" value="Nucleoside_phosphorylase_CS"/>
</dbReference>
<reference evidence="9" key="1">
    <citation type="submission" date="2016-11" db="EMBL/GenBank/DDBJ databases">
        <authorList>
            <person name="Jaros S."/>
            <person name="Januszkiewicz K."/>
            <person name="Wedrychowicz H."/>
        </authorList>
    </citation>
    <scope>NUCLEOTIDE SEQUENCE [LARGE SCALE GENOMIC DNA]</scope>
    <source>
        <strain evidence="9">DSM 4029</strain>
    </source>
</reference>
<dbReference type="GO" id="GO:0006152">
    <property type="term" value="P:purine nucleoside catabolic process"/>
    <property type="evidence" value="ECO:0007669"/>
    <property type="project" value="TreeGrafter"/>
</dbReference>
<dbReference type="SUPFAM" id="SSF53167">
    <property type="entry name" value="Purine and uridine phosphorylases"/>
    <property type="match status" value="1"/>
</dbReference>
<dbReference type="PANTHER" id="PTHR43691">
    <property type="entry name" value="URIDINE PHOSPHORYLASE"/>
    <property type="match status" value="1"/>
</dbReference>
<evidence type="ECO:0000256" key="3">
    <source>
        <dbReference type="ARBA" id="ARBA00021980"/>
    </source>
</evidence>
<dbReference type="Pfam" id="PF01048">
    <property type="entry name" value="PNP_UDP_1"/>
    <property type="match status" value="1"/>
</dbReference>
<dbReference type="InterPro" id="IPR004402">
    <property type="entry name" value="DeoD-type"/>
</dbReference>
<sequence length="247" mass="27037">MRRSRKGLSVDMSMHIAAKAGEIAPNILLPGDPMRAKHIAETYLEDAVCFNEIRGMYGYTGTYKGQRVSVMGTGMGIPSILIYATELARDYGCKKMIRLGTAGAYSEKLKALDLVLSQATSTTSAINDHIFPGHYAPCADFELLDKCYHIARERGLPVYVGNTICNDHLYIDNKEEYKKVWADYGVIASEMEGAGLYTVAARYGAKALTVMSIVETSFKPGAKGVSAEDKEKNLKDMILLALDTAID</sequence>
<dbReference type="EC" id="2.4.2.3" evidence="2"/>
<organism evidence="8 9">
    <name type="scientific">Bittarella massiliensis</name>
    <name type="common">ex Durand et al. 2017</name>
    <dbReference type="NCBI Taxonomy" id="1720313"/>
    <lineage>
        <taxon>Bacteria</taxon>
        <taxon>Bacillati</taxon>
        <taxon>Bacillota</taxon>
        <taxon>Clostridia</taxon>
        <taxon>Eubacteriales</taxon>
        <taxon>Oscillospiraceae</taxon>
        <taxon>Bittarella (ex Durand et al. 2017)</taxon>
    </lineage>
</organism>
<dbReference type="AlphaFoldDB" id="A0AAQ1MBS7"/>